<dbReference type="SUPFAM" id="SSF54719">
    <property type="entry name" value="Fe,Mn superoxide dismutase (SOD), C-terminal domain"/>
    <property type="match status" value="1"/>
</dbReference>
<evidence type="ECO:0000259" key="12">
    <source>
        <dbReference type="Pfam" id="PF02777"/>
    </source>
</evidence>
<comment type="catalytic activity">
    <reaction evidence="10">
        <text>2 superoxide + 2 H(+) = H2O2 + O2</text>
        <dbReference type="Rhea" id="RHEA:20696"/>
        <dbReference type="ChEBI" id="CHEBI:15378"/>
        <dbReference type="ChEBI" id="CHEBI:15379"/>
        <dbReference type="ChEBI" id="CHEBI:16240"/>
        <dbReference type="ChEBI" id="CHEBI:18421"/>
        <dbReference type="EC" id="1.15.1.1"/>
    </reaction>
</comment>
<dbReference type="PANTHER" id="PTHR42769:SF10">
    <property type="entry name" value="SUPEROXIDE DISMUTASE [FE] 3, CHLOROPLASTIC"/>
    <property type="match status" value="1"/>
</dbReference>
<evidence type="ECO:0000256" key="6">
    <source>
        <dbReference type="ARBA" id="ARBA00022640"/>
    </source>
</evidence>
<dbReference type="PANTHER" id="PTHR42769">
    <property type="entry name" value="SUPEROXIDE DISMUTASE"/>
    <property type="match status" value="1"/>
</dbReference>
<evidence type="ECO:0000256" key="8">
    <source>
        <dbReference type="ARBA" id="ARBA00023002"/>
    </source>
</evidence>
<feature type="binding site" evidence="9">
    <location>
        <position position="120"/>
    </location>
    <ligand>
        <name>Mn(2+)</name>
        <dbReference type="ChEBI" id="CHEBI:29035"/>
    </ligand>
</feature>
<keyword evidence="8 10" id="KW-0560">Oxidoreductase</keyword>
<comment type="function">
    <text evidence="10">Destroys radicals which are normally produced within the cells and which are toxic to biological systems.</text>
</comment>
<feature type="binding site" evidence="9">
    <location>
        <position position="208"/>
    </location>
    <ligand>
        <name>Mn(2+)</name>
        <dbReference type="ChEBI" id="CHEBI:29035"/>
    </ligand>
</feature>
<dbReference type="InterPro" id="IPR036314">
    <property type="entry name" value="SOD_C_sf"/>
</dbReference>
<comment type="cofactor">
    <cofactor evidence="1">
        <name>Fe cation</name>
        <dbReference type="ChEBI" id="CHEBI:24875"/>
    </cofactor>
</comment>
<evidence type="ECO:0000256" key="5">
    <source>
        <dbReference type="ARBA" id="ARBA00022528"/>
    </source>
</evidence>
<dbReference type="PROSITE" id="PS00088">
    <property type="entry name" value="SOD_MN"/>
    <property type="match status" value="1"/>
</dbReference>
<sequence>MGWCSCINLFPPSCQLSELKSTMYERQKKLFDSCQRASKVVAYRLKTPPYKLDALEPYMSQRTLELHWGGHHRQYLEYLNRALGKNDILYGCTIDELVKVTYNNGSPLPEFNNAAQFWNHDFFWESMQPGGGKMPELGVLQQIEKDFGSFNNFKEKFVETALTTFGSGWVWLVLKKEERRLEVVKTSNAVTPLVWDDIPIINLDMWEHAYYLDYKGDREEYVKAFMDHLVSWNAAMSRMGRAEAFVNLGEPKIPVA</sequence>
<dbReference type="GO" id="GO:0042644">
    <property type="term" value="C:chloroplast nucleoid"/>
    <property type="evidence" value="ECO:0007669"/>
    <property type="project" value="TreeGrafter"/>
</dbReference>
<protein>
    <recommendedName>
        <fullName evidence="4 10">Superoxide dismutase</fullName>
        <ecNumber evidence="4 10">1.15.1.1</ecNumber>
    </recommendedName>
</protein>
<dbReference type="SUPFAM" id="SSF46609">
    <property type="entry name" value="Fe,Mn superoxide dismutase (SOD), N-terminal domain"/>
    <property type="match status" value="1"/>
</dbReference>
<dbReference type="Gene3D" id="1.10.287.990">
    <property type="entry name" value="Fe,Mn superoxide dismutase (SOD) domain"/>
    <property type="match status" value="1"/>
</dbReference>
<evidence type="ECO:0000256" key="9">
    <source>
        <dbReference type="PIRSR" id="PIRSR000349-1"/>
    </source>
</evidence>
<comment type="subcellular location">
    <subcellularLocation>
        <location evidence="2">Plastid</location>
        <location evidence="2">Chloroplast</location>
    </subcellularLocation>
</comment>
<evidence type="ECO:0000256" key="2">
    <source>
        <dbReference type="ARBA" id="ARBA00004229"/>
    </source>
</evidence>
<keyword evidence="7 9" id="KW-0479">Metal-binding</keyword>
<evidence type="ECO:0000256" key="3">
    <source>
        <dbReference type="ARBA" id="ARBA00008714"/>
    </source>
</evidence>
<reference evidence="13" key="1">
    <citation type="submission" date="2017-04" db="EMBL/GenBank/DDBJ databases">
        <authorList>
            <person name="Pan C."/>
            <person name="Yan C."/>
        </authorList>
    </citation>
    <scope>NUCLEOTIDE SEQUENCE</scope>
</reference>
<evidence type="ECO:0000256" key="7">
    <source>
        <dbReference type="ARBA" id="ARBA00022723"/>
    </source>
</evidence>
<dbReference type="EC" id="1.15.1.1" evidence="4 10"/>
<keyword evidence="6" id="KW-0934">Plastid</keyword>
<dbReference type="GO" id="GO:0046872">
    <property type="term" value="F:metal ion binding"/>
    <property type="evidence" value="ECO:0007669"/>
    <property type="project" value="UniProtKB-KW"/>
</dbReference>
<keyword evidence="5" id="KW-0150">Chloroplast</keyword>
<dbReference type="InterPro" id="IPR019833">
    <property type="entry name" value="Mn/Fe_SOD_BS"/>
</dbReference>
<feature type="domain" description="Manganese/iron superoxide dismutase N-terminal" evidence="11">
    <location>
        <begin position="43"/>
        <end position="127"/>
    </location>
</feature>
<evidence type="ECO:0000256" key="4">
    <source>
        <dbReference type="ARBA" id="ARBA00012682"/>
    </source>
</evidence>
<organism evidence="13">
    <name type="scientific">Kandelia obovata</name>
    <name type="common">Mangrove</name>
    <dbReference type="NCBI Taxonomy" id="413952"/>
    <lineage>
        <taxon>Eukaryota</taxon>
        <taxon>Viridiplantae</taxon>
        <taxon>Streptophyta</taxon>
        <taxon>Embryophyta</taxon>
        <taxon>Tracheophyta</taxon>
        <taxon>Spermatophyta</taxon>
        <taxon>Magnoliopsida</taxon>
        <taxon>eudicotyledons</taxon>
        <taxon>Gunneridae</taxon>
        <taxon>Pentapetalae</taxon>
        <taxon>rosids</taxon>
        <taxon>fabids</taxon>
        <taxon>Malpighiales</taxon>
        <taxon>Rhizophoraceae</taxon>
        <taxon>Kandelia</taxon>
    </lineage>
</organism>
<dbReference type="Gene3D" id="3.55.40.20">
    <property type="entry name" value="Iron/manganese superoxide dismutase, C-terminal domain"/>
    <property type="match status" value="1"/>
</dbReference>
<proteinExistence type="evidence at transcript level"/>
<evidence type="ECO:0000256" key="10">
    <source>
        <dbReference type="RuleBase" id="RU000414"/>
    </source>
</evidence>
<dbReference type="PIRSF" id="PIRSF000349">
    <property type="entry name" value="SODismutase"/>
    <property type="match status" value="1"/>
</dbReference>
<dbReference type="Pfam" id="PF02777">
    <property type="entry name" value="Sod_Fe_C"/>
    <property type="match status" value="1"/>
</dbReference>
<dbReference type="GO" id="GO:0004784">
    <property type="term" value="F:superoxide dismutase activity"/>
    <property type="evidence" value="ECO:0007669"/>
    <property type="project" value="UniProtKB-EC"/>
</dbReference>
<dbReference type="InterPro" id="IPR019832">
    <property type="entry name" value="Mn/Fe_SOD_C"/>
</dbReference>
<dbReference type="FunFam" id="3.55.40.20:FF:000007">
    <property type="entry name" value="Superoxide dismutase"/>
    <property type="match status" value="1"/>
</dbReference>
<evidence type="ECO:0000256" key="1">
    <source>
        <dbReference type="ARBA" id="ARBA00001962"/>
    </source>
</evidence>
<evidence type="ECO:0000259" key="11">
    <source>
        <dbReference type="Pfam" id="PF00081"/>
    </source>
</evidence>
<accession>A0A4P2M7K3</accession>
<dbReference type="PRINTS" id="PR01703">
    <property type="entry name" value="MNSODISMTASE"/>
</dbReference>
<dbReference type="EMBL" id="KY996476">
    <property type="protein sequence ID" value="ARR28780.1"/>
    <property type="molecule type" value="Genomic_DNA"/>
</dbReference>
<dbReference type="InterPro" id="IPR001189">
    <property type="entry name" value="Mn/Fe_SOD"/>
</dbReference>
<feature type="domain" description="Manganese/iron superoxide dismutase C-terminal" evidence="12">
    <location>
        <begin position="139"/>
        <end position="237"/>
    </location>
</feature>
<dbReference type="Pfam" id="PF00081">
    <property type="entry name" value="Sod_Fe_N"/>
    <property type="match status" value="1"/>
</dbReference>
<evidence type="ECO:0000313" key="13">
    <source>
        <dbReference type="EMBL" id="ARR28780.1"/>
    </source>
</evidence>
<dbReference type="AlphaFoldDB" id="A0A4P2M7K3"/>
<dbReference type="EMBL" id="KY963598">
    <property type="protein sequence ID" value="ARQ20741.1"/>
    <property type="molecule type" value="mRNA"/>
</dbReference>
<feature type="binding site" evidence="9">
    <location>
        <position position="67"/>
    </location>
    <ligand>
        <name>Mn(2+)</name>
        <dbReference type="ChEBI" id="CHEBI:29035"/>
    </ligand>
</feature>
<dbReference type="InterPro" id="IPR019831">
    <property type="entry name" value="Mn/Fe_SOD_N"/>
</dbReference>
<comment type="similarity">
    <text evidence="3 10">Belongs to the iron/manganese superoxide dismutase family.</text>
</comment>
<dbReference type="InterPro" id="IPR036324">
    <property type="entry name" value="Mn/Fe_SOD_N_sf"/>
</dbReference>
<name>A0A4P2M7K3_KANOB</name>
<feature type="binding site" evidence="9">
    <location>
        <position position="204"/>
    </location>
    <ligand>
        <name>Mn(2+)</name>
        <dbReference type="ChEBI" id="CHEBI:29035"/>
    </ligand>
</feature>